<proteinExistence type="predicted"/>
<organism evidence="1 2">
    <name type="scientific">Ideonella oryzae</name>
    <dbReference type="NCBI Taxonomy" id="2937441"/>
    <lineage>
        <taxon>Bacteria</taxon>
        <taxon>Pseudomonadati</taxon>
        <taxon>Pseudomonadota</taxon>
        <taxon>Betaproteobacteria</taxon>
        <taxon>Burkholderiales</taxon>
        <taxon>Sphaerotilaceae</taxon>
        <taxon>Ideonella</taxon>
    </lineage>
</organism>
<keyword evidence="2" id="KW-1185">Reference proteome</keyword>
<dbReference type="Proteomes" id="UP001204851">
    <property type="component" value="Unassembled WGS sequence"/>
</dbReference>
<dbReference type="EMBL" id="JAMXMC010000002">
    <property type="protein sequence ID" value="MCO5975974.1"/>
    <property type="molecule type" value="Genomic_DNA"/>
</dbReference>
<reference evidence="1 2" key="1">
    <citation type="submission" date="2022-06" db="EMBL/GenBank/DDBJ databases">
        <title>Ideonella sp. NS12-5 Genome sequencing and assembly.</title>
        <authorList>
            <person name="Jung Y."/>
        </authorList>
    </citation>
    <scope>NUCLEOTIDE SEQUENCE [LARGE SCALE GENOMIC DNA]</scope>
    <source>
        <strain evidence="1 2">NS12-5</strain>
    </source>
</reference>
<comment type="caution">
    <text evidence="1">The sequence shown here is derived from an EMBL/GenBank/DDBJ whole genome shotgun (WGS) entry which is preliminary data.</text>
</comment>
<dbReference type="RefSeq" id="WP_252768451.1">
    <property type="nucleotide sequence ID" value="NZ_JAMXMC010000002.1"/>
</dbReference>
<dbReference type="InterPro" id="IPR012337">
    <property type="entry name" value="RNaseH-like_sf"/>
</dbReference>
<evidence type="ECO:0008006" key="3">
    <source>
        <dbReference type="Google" id="ProtNLM"/>
    </source>
</evidence>
<dbReference type="SUPFAM" id="SSF53098">
    <property type="entry name" value="Ribonuclease H-like"/>
    <property type="match status" value="1"/>
</dbReference>
<protein>
    <recommendedName>
        <fullName evidence="3">Exonuclease domain-containing protein</fullName>
    </recommendedName>
</protein>
<evidence type="ECO:0000313" key="1">
    <source>
        <dbReference type="EMBL" id="MCO5975974.1"/>
    </source>
</evidence>
<sequence>MSSAPHPFGPLPCVIDVEASGFGRGSYPIEVGFVMPDGEAVCTLVRPPAHWTHWDGRAERLHGLNRELLEQRGRDPEEVARLLNERLRGCTVYCDGWAHDYTWLAMLFEEAGLHPAFTLRHLHELIGEDNAPRWDHTCAEVRANLQLTRHRASSDARVLQLALGQLRQQPATAGATGAA</sequence>
<name>A0ABT1BJD4_9BURK</name>
<dbReference type="InterPro" id="IPR036397">
    <property type="entry name" value="RNaseH_sf"/>
</dbReference>
<gene>
    <name evidence="1" type="ORF">M0L44_04435</name>
</gene>
<evidence type="ECO:0000313" key="2">
    <source>
        <dbReference type="Proteomes" id="UP001204851"/>
    </source>
</evidence>
<accession>A0ABT1BJD4</accession>
<dbReference type="Gene3D" id="3.30.420.10">
    <property type="entry name" value="Ribonuclease H-like superfamily/Ribonuclease H"/>
    <property type="match status" value="1"/>
</dbReference>